<dbReference type="AlphaFoldDB" id="A0A6L9L2Y4"/>
<comment type="caution">
    <text evidence="1">The sequence shown here is derived from an EMBL/GenBank/DDBJ whole genome shotgun (WGS) entry which is preliminary data.</text>
</comment>
<keyword evidence="2" id="KW-1185">Reference proteome</keyword>
<dbReference type="RefSeq" id="WP_163945216.1">
    <property type="nucleotide sequence ID" value="NZ_JAAFZH010000002.1"/>
</dbReference>
<name>A0A6L9L2Y4_9BACT</name>
<reference evidence="1 2" key="1">
    <citation type="submission" date="2020-02" db="EMBL/GenBank/DDBJ databases">
        <title>Draft genome sequence of two Spirosoma agri KCTC 52727 and Spirosoma terrae KCTC 52035.</title>
        <authorList>
            <person name="Rojas J."/>
            <person name="Ambika Manirajan B."/>
            <person name="Suarez C."/>
            <person name="Ratering S."/>
            <person name="Schnell S."/>
        </authorList>
    </citation>
    <scope>NUCLEOTIDE SEQUENCE [LARGE SCALE GENOMIC DNA]</scope>
    <source>
        <strain evidence="1 2">KCTC 52035</strain>
    </source>
</reference>
<protein>
    <submittedName>
        <fullName evidence="1">Uncharacterized protein</fullName>
    </submittedName>
</protein>
<evidence type="ECO:0000313" key="1">
    <source>
        <dbReference type="EMBL" id="NDU94740.1"/>
    </source>
</evidence>
<dbReference type="EMBL" id="JAAFZH010000002">
    <property type="protein sequence ID" value="NDU94740.1"/>
    <property type="molecule type" value="Genomic_DNA"/>
</dbReference>
<organism evidence="1 2">
    <name type="scientific">Spirosoma terrae</name>
    <dbReference type="NCBI Taxonomy" id="1968276"/>
    <lineage>
        <taxon>Bacteria</taxon>
        <taxon>Pseudomonadati</taxon>
        <taxon>Bacteroidota</taxon>
        <taxon>Cytophagia</taxon>
        <taxon>Cytophagales</taxon>
        <taxon>Cytophagaceae</taxon>
        <taxon>Spirosoma</taxon>
    </lineage>
</organism>
<gene>
    <name evidence="1" type="ORF">GK108_07635</name>
</gene>
<evidence type="ECO:0000313" key="2">
    <source>
        <dbReference type="Proteomes" id="UP000474175"/>
    </source>
</evidence>
<accession>A0A6L9L2Y4</accession>
<proteinExistence type="predicted"/>
<sequence>MALRFIRDRVVFDPTQGQIQNEPRTVSFPSQVRSAQIALNGFDVRYSDGDHHILRQIVDISDPQINGNAVSYTVSLLLRDGSGNIDDRYQGTVDTLVIADTVG</sequence>
<dbReference type="Proteomes" id="UP000474175">
    <property type="component" value="Unassembled WGS sequence"/>
</dbReference>